<accession>A0AAV4FXT2</accession>
<evidence type="ECO:0000256" key="2">
    <source>
        <dbReference type="ARBA" id="ARBA00023136"/>
    </source>
</evidence>
<evidence type="ECO:0000313" key="4">
    <source>
        <dbReference type="EMBL" id="GFR77530.1"/>
    </source>
</evidence>
<comment type="caution">
    <text evidence="4">The sequence shown here is derived from an EMBL/GenBank/DDBJ whole genome shotgun (WGS) entry which is preliminary data.</text>
</comment>
<keyword evidence="3" id="KW-0998">Cell outer membrane</keyword>
<evidence type="ECO:0000256" key="3">
    <source>
        <dbReference type="ARBA" id="ARBA00023237"/>
    </source>
</evidence>
<evidence type="ECO:0000313" key="5">
    <source>
        <dbReference type="Proteomes" id="UP000762676"/>
    </source>
</evidence>
<dbReference type="InterPro" id="IPR036942">
    <property type="entry name" value="Beta-barrel_TonB_sf"/>
</dbReference>
<keyword evidence="2" id="KW-0472">Membrane</keyword>
<dbReference type="Gene3D" id="2.40.170.20">
    <property type="entry name" value="TonB-dependent receptor, beta-barrel domain"/>
    <property type="match status" value="1"/>
</dbReference>
<keyword evidence="5" id="KW-1185">Reference proteome</keyword>
<dbReference type="SUPFAM" id="SSF56935">
    <property type="entry name" value="Porins"/>
    <property type="match status" value="1"/>
</dbReference>
<name>A0AAV4FXT2_9GAST</name>
<dbReference type="EMBL" id="BMAT01004643">
    <property type="protein sequence ID" value="GFR77530.1"/>
    <property type="molecule type" value="Genomic_DNA"/>
</dbReference>
<proteinExistence type="predicted"/>
<gene>
    <name evidence="4" type="ORF">ElyMa_002240200</name>
</gene>
<evidence type="ECO:0000256" key="1">
    <source>
        <dbReference type="ARBA" id="ARBA00004442"/>
    </source>
</evidence>
<reference evidence="4 5" key="1">
    <citation type="journal article" date="2021" name="Elife">
        <title>Chloroplast acquisition without the gene transfer in kleptoplastic sea slugs, Plakobranchus ocellatus.</title>
        <authorList>
            <person name="Maeda T."/>
            <person name="Takahashi S."/>
            <person name="Yoshida T."/>
            <person name="Shimamura S."/>
            <person name="Takaki Y."/>
            <person name="Nagai Y."/>
            <person name="Toyoda A."/>
            <person name="Suzuki Y."/>
            <person name="Arimoto A."/>
            <person name="Ishii H."/>
            <person name="Satoh N."/>
            <person name="Nishiyama T."/>
            <person name="Hasebe M."/>
            <person name="Maruyama T."/>
            <person name="Minagawa J."/>
            <person name="Obokata J."/>
            <person name="Shigenobu S."/>
        </authorList>
    </citation>
    <scope>NUCLEOTIDE SEQUENCE [LARGE SCALE GENOMIC DNA]</scope>
</reference>
<keyword evidence="4" id="KW-0675">Receptor</keyword>
<organism evidence="4 5">
    <name type="scientific">Elysia marginata</name>
    <dbReference type="NCBI Taxonomy" id="1093978"/>
    <lineage>
        <taxon>Eukaryota</taxon>
        <taxon>Metazoa</taxon>
        <taxon>Spiralia</taxon>
        <taxon>Lophotrochozoa</taxon>
        <taxon>Mollusca</taxon>
        <taxon>Gastropoda</taxon>
        <taxon>Heterobranchia</taxon>
        <taxon>Euthyneura</taxon>
        <taxon>Panpulmonata</taxon>
        <taxon>Sacoglossa</taxon>
        <taxon>Placobranchoidea</taxon>
        <taxon>Plakobranchidae</taxon>
        <taxon>Elysia</taxon>
    </lineage>
</organism>
<dbReference type="AlphaFoldDB" id="A0AAV4FXT2"/>
<sequence length="746" mass="85181">MNSLYNGIPKWHLWSGLNDITKNQDYSFGLGPSSSGVEGLLGISRIHIDPSENNRQGRVSVSLANRSYIWRTMGTYHSGLGKRNLAFSVSASKRFGTRGYIEGTNYNATSVYGGITYKPNNMHQFGLLTCFSESLRGQRAAITKEVFELKGRTYNPYWGFQNGSVRNSRETSRKATITMLNYRFHTDRLEISLGASYIYNLQKRSRLDYFNTNNPDAVYYRNLPSYYANLSRDRLSPDVVRVKSSFLEQSQINWTALYEVNTKKTRKGKCSYLLNNDVILDKEWLFSLKTLYEFTSFLSLHTGVWVQHLKSDNYALIADLLGSTYHIDVNPFSNTKNDVKGSEKKQKGDTHKYAYNIMGIKSESFFQLAFNFKRIDAFFSANYSKTAYQRNGFFINESFADNSFGKSPILSFDNLGVKVGGSYKISGNHLLKGFLIYQTSPPTIQNSFVNPRANNTVVEGLSSFTKKGSEANYFFNSFFLKGRLTGYLFDYSSETRIAFFYAETGVGNDFFQQVSTGLGRRHWGGEFSLEYFPFPNISLDFVSSFGHFVYTQDPDIQINFDASQATEDVINPVGKVSLGGAKLRNYKLANGPQHAYALGIKYQNLKYWWVALSGNFLAENYIQIANIRRTESFFINPKDPDGFPFPEVEDGKARDFLRQEKLDEIFLFNLVMGKSWKLGHAYLNLLVSVNNLLDLTYRSGGFEQARLANYRQYANDVSQGMPSFAPKYWYASGRTFFINLSYTFRK</sequence>
<dbReference type="Proteomes" id="UP000762676">
    <property type="component" value="Unassembled WGS sequence"/>
</dbReference>
<comment type="subcellular location">
    <subcellularLocation>
        <location evidence="1">Cell outer membrane</location>
    </subcellularLocation>
</comment>
<protein>
    <submittedName>
        <fullName evidence="4">TonB-dependent receptor</fullName>
    </submittedName>
</protein>